<dbReference type="GO" id="GO:0003700">
    <property type="term" value="F:DNA-binding transcription factor activity"/>
    <property type="evidence" value="ECO:0007669"/>
    <property type="project" value="InterPro"/>
</dbReference>
<dbReference type="SUPFAM" id="SSF46689">
    <property type="entry name" value="Homeodomain-like"/>
    <property type="match status" value="1"/>
</dbReference>
<dbReference type="PANTHER" id="PTHR43280">
    <property type="entry name" value="ARAC-FAMILY TRANSCRIPTIONAL REGULATOR"/>
    <property type="match status" value="1"/>
</dbReference>
<evidence type="ECO:0000256" key="1">
    <source>
        <dbReference type="ARBA" id="ARBA00023015"/>
    </source>
</evidence>
<dbReference type="InterPro" id="IPR018060">
    <property type="entry name" value="HTH_AraC"/>
</dbReference>
<dbReference type="Pfam" id="PF12833">
    <property type="entry name" value="HTH_18"/>
    <property type="match status" value="1"/>
</dbReference>
<dbReference type="Proteomes" id="UP000199527">
    <property type="component" value="Unassembled WGS sequence"/>
</dbReference>
<dbReference type="Gene3D" id="1.10.10.60">
    <property type="entry name" value="Homeodomain-like"/>
    <property type="match status" value="1"/>
</dbReference>
<organism evidence="5 6">
    <name type="scientific">Ferrimonas sediminum</name>
    <dbReference type="NCBI Taxonomy" id="718193"/>
    <lineage>
        <taxon>Bacteria</taxon>
        <taxon>Pseudomonadati</taxon>
        <taxon>Pseudomonadota</taxon>
        <taxon>Gammaproteobacteria</taxon>
        <taxon>Alteromonadales</taxon>
        <taxon>Ferrimonadaceae</taxon>
        <taxon>Ferrimonas</taxon>
    </lineage>
</organism>
<evidence type="ECO:0000259" key="4">
    <source>
        <dbReference type="PROSITE" id="PS01124"/>
    </source>
</evidence>
<dbReference type="Pfam" id="PF02311">
    <property type="entry name" value="AraC_binding"/>
    <property type="match status" value="1"/>
</dbReference>
<reference evidence="6" key="1">
    <citation type="submission" date="2016-10" db="EMBL/GenBank/DDBJ databases">
        <authorList>
            <person name="Varghese N."/>
            <person name="Submissions S."/>
        </authorList>
    </citation>
    <scope>NUCLEOTIDE SEQUENCE [LARGE SCALE GENOMIC DNA]</scope>
    <source>
        <strain evidence="6">DSM 23317</strain>
    </source>
</reference>
<accession>A0A1G8P2Y2</accession>
<dbReference type="SMART" id="SM00342">
    <property type="entry name" value="HTH_ARAC"/>
    <property type="match status" value="1"/>
</dbReference>
<evidence type="ECO:0000313" key="5">
    <source>
        <dbReference type="EMBL" id="SDI86616.1"/>
    </source>
</evidence>
<sequence>MVDAEIKSVSSEFGPKPINFSIYKIRNFLETWERDAFRLPHRIQFNALVYINKGEGEHFIDYKLYKLQPGTLLCLSKYQVHYFELNEHIDGYLITFDDDLFSNGVNDGYEQELVNAYSQVSCIENCDPSVDALFEELFREYSLPEPQFEAEIVRGLLRIVLLKTVVRYQRQAANRSDSLVADAAFRQFIELIETRFKISRSVGDYAQRMGKSVKQLNKVARDNAGLSAKQMLDSRTLLELKRLLAYSDLSICAIATNTGFIEATNMTKFFRHHTDMTPSEFRSLSRHAVAIPK</sequence>
<evidence type="ECO:0000256" key="2">
    <source>
        <dbReference type="ARBA" id="ARBA00023125"/>
    </source>
</evidence>
<keyword evidence="6" id="KW-1185">Reference proteome</keyword>
<dbReference type="SUPFAM" id="SSF51215">
    <property type="entry name" value="Regulatory protein AraC"/>
    <property type="match status" value="1"/>
</dbReference>
<name>A0A1G8P2Y2_9GAMM</name>
<dbReference type="AlphaFoldDB" id="A0A1G8P2Y2"/>
<protein>
    <submittedName>
        <fullName evidence="5">AraC-type DNA-binding protein</fullName>
    </submittedName>
</protein>
<dbReference type="GO" id="GO:0043565">
    <property type="term" value="F:sequence-specific DNA binding"/>
    <property type="evidence" value="ECO:0007669"/>
    <property type="project" value="InterPro"/>
</dbReference>
<proteinExistence type="predicted"/>
<keyword evidence="1" id="KW-0805">Transcription regulation</keyword>
<dbReference type="OrthoDB" id="9814125at2"/>
<keyword evidence="2 5" id="KW-0238">DNA-binding</keyword>
<dbReference type="PANTHER" id="PTHR43280:SF32">
    <property type="entry name" value="TRANSCRIPTIONAL REGULATORY PROTEIN"/>
    <property type="match status" value="1"/>
</dbReference>
<gene>
    <name evidence="5" type="ORF">SAMN04488540_103312</name>
</gene>
<dbReference type="InterPro" id="IPR037923">
    <property type="entry name" value="HTH-like"/>
</dbReference>
<keyword evidence="3" id="KW-0804">Transcription</keyword>
<feature type="domain" description="HTH araC/xylS-type" evidence="4">
    <location>
        <begin position="186"/>
        <end position="284"/>
    </location>
</feature>
<evidence type="ECO:0000313" key="6">
    <source>
        <dbReference type="Proteomes" id="UP000199527"/>
    </source>
</evidence>
<dbReference type="InterPro" id="IPR009057">
    <property type="entry name" value="Homeodomain-like_sf"/>
</dbReference>
<dbReference type="RefSeq" id="WP_090363418.1">
    <property type="nucleotide sequence ID" value="NZ_FNEM01000003.1"/>
</dbReference>
<dbReference type="PROSITE" id="PS01124">
    <property type="entry name" value="HTH_ARAC_FAMILY_2"/>
    <property type="match status" value="1"/>
</dbReference>
<evidence type="ECO:0000256" key="3">
    <source>
        <dbReference type="ARBA" id="ARBA00023163"/>
    </source>
</evidence>
<dbReference type="EMBL" id="FNEM01000003">
    <property type="protein sequence ID" value="SDI86616.1"/>
    <property type="molecule type" value="Genomic_DNA"/>
</dbReference>
<dbReference type="InterPro" id="IPR003313">
    <property type="entry name" value="AraC-bd"/>
</dbReference>